<accession>A0A9N8PMG0</accession>
<dbReference type="OrthoDB" id="3923531at2759"/>
<evidence type="ECO:0000256" key="1">
    <source>
        <dbReference type="SAM" id="MobiDB-lite"/>
    </source>
</evidence>
<evidence type="ECO:0000313" key="3">
    <source>
        <dbReference type="Proteomes" id="UP000714618"/>
    </source>
</evidence>
<feature type="region of interest" description="Disordered" evidence="1">
    <location>
        <begin position="230"/>
        <end position="263"/>
    </location>
</feature>
<dbReference type="AlphaFoldDB" id="A0A9N8PMG0"/>
<name>A0A9N8PMG0_9PEZI</name>
<gene>
    <name evidence="2" type="ORF">AWRI4233_LOCUS9525</name>
</gene>
<keyword evidence="3" id="KW-1185">Reference proteome</keyword>
<feature type="compositionally biased region" description="Polar residues" evidence="1">
    <location>
        <begin position="231"/>
        <end position="242"/>
    </location>
</feature>
<evidence type="ECO:0000313" key="2">
    <source>
        <dbReference type="EMBL" id="CAD0100700.1"/>
    </source>
</evidence>
<reference evidence="2" key="1">
    <citation type="submission" date="2020-06" db="EMBL/GenBank/DDBJ databases">
        <authorList>
            <person name="Onetto C."/>
        </authorList>
    </citation>
    <scope>NUCLEOTIDE SEQUENCE</scope>
</reference>
<sequence>MPRNQFEPLIHLQDRKSRWFANRHSRRRRARENKRKELVDFQLATLDADLSTRFDHVIRTNKHNPHVQLPDLNLSPMQMVKWQPPVIPPAPTPAPHLQHISGTEWSNLEIKFSPLARKTSLAPCPSPPMSFMTAAELGLLTPLTPKVCLPELIDGPQVAATASADTSIVKPWMCVPPATACTSQDLIPTSDAPEDFDISSSFVAAKLPRFRDIDLFDLTIPSALDVKPSTYDYSESPSQPTRCTLYHGKDSHDTEQPSLDTSQSLRRCEEGRMPGLVYSESVDSQAFTLDVDWSDGPIVDWPYDVVGDWNDAPFLDWNGEPLADWVDEPIDDCFDDLVMIESDDETFDWTFLSENRALSDCVSTLSSAFSSMEVLPLPLRDSFMEDGSAYEEPVRELAEHGTNMRRVSKSAWESEFDFCIPAFF</sequence>
<dbReference type="Proteomes" id="UP000714618">
    <property type="component" value="Unassembled WGS sequence"/>
</dbReference>
<organism evidence="2 3">
    <name type="scientific">Aureobasidium mustum</name>
    <dbReference type="NCBI Taxonomy" id="2773714"/>
    <lineage>
        <taxon>Eukaryota</taxon>
        <taxon>Fungi</taxon>
        <taxon>Dikarya</taxon>
        <taxon>Ascomycota</taxon>
        <taxon>Pezizomycotina</taxon>
        <taxon>Dothideomycetes</taxon>
        <taxon>Dothideomycetidae</taxon>
        <taxon>Dothideales</taxon>
        <taxon>Saccotheciaceae</taxon>
        <taxon>Aureobasidium</taxon>
    </lineage>
</organism>
<comment type="caution">
    <text evidence="2">The sequence shown here is derived from an EMBL/GenBank/DDBJ whole genome shotgun (WGS) entry which is preliminary data.</text>
</comment>
<protein>
    <submittedName>
        <fullName evidence="2">Uncharacterized protein</fullName>
    </submittedName>
</protein>
<proteinExistence type="predicted"/>
<dbReference type="EMBL" id="CAIJEO010000012">
    <property type="protein sequence ID" value="CAD0100700.1"/>
    <property type="molecule type" value="Genomic_DNA"/>
</dbReference>